<name>A0AAJ8JV17_9TREE</name>
<dbReference type="KEGG" id="cdep:91088341"/>
<evidence type="ECO:0000313" key="1">
    <source>
        <dbReference type="EMBL" id="WVN88916.1"/>
    </source>
</evidence>
<dbReference type="RefSeq" id="XP_066069616.1">
    <property type="nucleotide sequence ID" value="XM_066213519.1"/>
</dbReference>
<dbReference type="GeneID" id="91088341"/>
<dbReference type="Proteomes" id="UP000094043">
    <property type="component" value="Chromosome 4"/>
</dbReference>
<reference evidence="1" key="2">
    <citation type="journal article" date="2022" name="Elife">
        <title>Obligate sexual reproduction of a homothallic fungus closely related to the Cryptococcus pathogenic species complex.</title>
        <authorList>
            <person name="Passer A.R."/>
            <person name="Clancey S.A."/>
            <person name="Shea T."/>
            <person name="David-Palma M."/>
            <person name="Averette A.F."/>
            <person name="Boekhout T."/>
            <person name="Porcel B.M."/>
            <person name="Nowrousian M."/>
            <person name="Cuomo C.A."/>
            <person name="Sun S."/>
            <person name="Heitman J."/>
            <person name="Coelho M.A."/>
        </authorList>
    </citation>
    <scope>NUCLEOTIDE SEQUENCE</scope>
    <source>
        <strain evidence="1">CBS 7841</strain>
    </source>
</reference>
<accession>A0AAJ8JV17</accession>
<protein>
    <submittedName>
        <fullName evidence="1">Uncharacterized protein</fullName>
    </submittedName>
</protein>
<organism evidence="1 2">
    <name type="scientific">Cryptococcus depauperatus CBS 7841</name>
    <dbReference type="NCBI Taxonomy" id="1295531"/>
    <lineage>
        <taxon>Eukaryota</taxon>
        <taxon>Fungi</taxon>
        <taxon>Dikarya</taxon>
        <taxon>Basidiomycota</taxon>
        <taxon>Agaricomycotina</taxon>
        <taxon>Tremellomycetes</taxon>
        <taxon>Tremellales</taxon>
        <taxon>Cryptococcaceae</taxon>
        <taxon>Cryptococcus</taxon>
    </lineage>
</organism>
<reference evidence="1" key="1">
    <citation type="submission" date="2016-06" db="EMBL/GenBank/DDBJ databases">
        <authorList>
            <person name="Cuomo C."/>
            <person name="Litvintseva A."/>
            <person name="Heitman J."/>
            <person name="Chen Y."/>
            <person name="Sun S."/>
            <person name="Springer D."/>
            <person name="Dromer F."/>
            <person name="Young S."/>
            <person name="Zeng Q."/>
            <person name="Chapman S."/>
            <person name="Gujja S."/>
            <person name="Saif S."/>
            <person name="Birren B."/>
        </authorList>
    </citation>
    <scope>NUCLEOTIDE SEQUENCE</scope>
    <source>
        <strain evidence="1">CBS 7841</strain>
    </source>
</reference>
<dbReference type="AlphaFoldDB" id="A0AAJ8JV17"/>
<reference evidence="1" key="3">
    <citation type="submission" date="2024-01" db="EMBL/GenBank/DDBJ databases">
        <authorList>
            <person name="Coelho M.A."/>
            <person name="David-Palma M."/>
            <person name="Shea T."/>
            <person name="Sun S."/>
            <person name="Cuomo C.A."/>
            <person name="Heitman J."/>
        </authorList>
    </citation>
    <scope>NUCLEOTIDE SEQUENCE</scope>
    <source>
        <strain evidence="1">CBS 7841</strain>
    </source>
</reference>
<evidence type="ECO:0000313" key="2">
    <source>
        <dbReference type="Proteomes" id="UP000094043"/>
    </source>
</evidence>
<keyword evidence="2" id="KW-1185">Reference proteome</keyword>
<proteinExistence type="predicted"/>
<sequence>MKIGLLPNERKLFDSIATIETDGPSWWKALLNLVDLLHMILGHLIEMFISNDYCNDDGQEVTTNIWVNGGNIGN</sequence>
<gene>
    <name evidence="1" type="ORF">L203_104131</name>
</gene>
<dbReference type="EMBL" id="CP143787">
    <property type="protein sequence ID" value="WVN88916.1"/>
    <property type="molecule type" value="Genomic_DNA"/>
</dbReference>